<feature type="compositionally biased region" description="Basic and acidic residues" evidence="1">
    <location>
        <begin position="29"/>
        <end position="39"/>
    </location>
</feature>
<dbReference type="EMBL" id="AFBR01000040">
    <property type="protein sequence ID" value="EGG54385.1"/>
    <property type="molecule type" value="Genomic_DNA"/>
</dbReference>
<dbReference type="AlphaFoldDB" id="F3QTX6"/>
<dbReference type="HOGENOM" id="CLU_3314147_0_0_10"/>
<sequence length="39" mass="4520">MIFGSQPKRLKRTFGCIPDEAGWRGAGRRQAENEEQDKR</sequence>
<evidence type="ECO:0000313" key="3">
    <source>
        <dbReference type="Proteomes" id="UP000005546"/>
    </source>
</evidence>
<proteinExistence type="predicted"/>
<evidence type="ECO:0000256" key="1">
    <source>
        <dbReference type="SAM" id="MobiDB-lite"/>
    </source>
</evidence>
<evidence type="ECO:0000313" key="2">
    <source>
        <dbReference type="EMBL" id="EGG54385.1"/>
    </source>
</evidence>
<name>F3QTX6_9BACT</name>
<dbReference type="Proteomes" id="UP000005546">
    <property type="component" value="Unassembled WGS sequence"/>
</dbReference>
<organism evidence="2 3">
    <name type="scientific">Paraprevotella xylaniphila YIT 11841</name>
    <dbReference type="NCBI Taxonomy" id="762982"/>
    <lineage>
        <taxon>Bacteria</taxon>
        <taxon>Pseudomonadati</taxon>
        <taxon>Bacteroidota</taxon>
        <taxon>Bacteroidia</taxon>
        <taxon>Bacteroidales</taxon>
        <taxon>Prevotellaceae</taxon>
        <taxon>Paraprevotella</taxon>
    </lineage>
</organism>
<reference evidence="2 3" key="1">
    <citation type="submission" date="2011-02" db="EMBL/GenBank/DDBJ databases">
        <authorList>
            <person name="Weinstock G."/>
            <person name="Sodergren E."/>
            <person name="Clifton S."/>
            <person name="Fulton L."/>
            <person name="Fulton B."/>
            <person name="Courtney L."/>
            <person name="Fronick C."/>
            <person name="Harrison M."/>
            <person name="Strong C."/>
            <person name="Farmer C."/>
            <person name="Delahaunty K."/>
            <person name="Markovic C."/>
            <person name="Hall O."/>
            <person name="Minx P."/>
            <person name="Tomlinson C."/>
            <person name="Mitreva M."/>
            <person name="Hou S."/>
            <person name="Chen J."/>
            <person name="Wollam A."/>
            <person name="Pepin K.H."/>
            <person name="Johnson M."/>
            <person name="Bhonagiri V."/>
            <person name="Zhang X."/>
            <person name="Suruliraj S."/>
            <person name="Warren W."/>
            <person name="Chinwalla A."/>
            <person name="Mardis E.R."/>
            <person name="Wilson R.K."/>
        </authorList>
    </citation>
    <scope>NUCLEOTIDE SEQUENCE [LARGE SCALE GENOMIC DNA]</scope>
    <source>
        <strain evidence="2 3">YIT 11841</strain>
    </source>
</reference>
<keyword evidence="3" id="KW-1185">Reference proteome</keyword>
<protein>
    <submittedName>
        <fullName evidence="2">Uncharacterized protein</fullName>
    </submittedName>
</protein>
<dbReference type="STRING" id="762982.HMPREF9442_01645"/>
<gene>
    <name evidence="2" type="ORF">HMPREF9442_01645</name>
</gene>
<comment type="caution">
    <text evidence="2">The sequence shown here is derived from an EMBL/GenBank/DDBJ whole genome shotgun (WGS) entry which is preliminary data.</text>
</comment>
<accession>F3QTX6</accession>
<feature type="region of interest" description="Disordered" evidence="1">
    <location>
        <begin position="18"/>
        <end position="39"/>
    </location>
</feature>